<dbReference type="AlphaFoldDB" id="V6I828"/>
<dbReference type="Proteomes" id="UP000018747">
    <property type="component" value="Unassembled WGS sequence"/>
</dbReference>
<dbReference type="EMBL" id="AHMT02000025">
    <property type="protein sequence ID" value="EQA63034.1"/>
    <property type="molecule type" value="Genomic_DNA"/>
</dbReference>
<comment type="caution">
    <text evidence="1">The sequence shown here is derived from an EMBL/GenBank/DDBJ whole genome shotgun (WGS) entry which is preliminary data.</text>
</comment>
<evidence type="ECO:0000313" key="2">
    <source>
        <dbReference type="Proteomes" id="UP000018747"/>
    </source>
</evidence>
<evidence type="ECO:0000313" key="1">
    <source>
        <dbReference type="EMBL" id="EQA63034.1"/>
    </source>
</evidence>
<gene>
    <name evidence="1" type="ORF">LEP1GSC062_3079</name>
</gene>
<accession>V6I828</accession>
<protein>
    <submittedName>
        <fullName evidence="1">Uncharacterized protein</fullName>
    </submittedName>
</protein>
<keyword evidence="2" id="KW-1185">Reference proteome</keyword>
<name>V6I828_9LEPT</name>
<organism evidence="1 2">
    <name type="scientific">Leptospira alexanderi serovar Manhao 3 str. L 60</name>
    <dbReference type="NCBI Taxonomy" id="1049759"/>
    <lineage>
        <taxon>Bacteria</taxon>
        <taxon>Pseudomonadati</taxon>
        <taxon>Spirochaetota</taxon>
        <taxon>Spirochaetia</taxon>
        <taxon>Leptospirales</taxon>
        <taxon>Leptospiraceae</taxon>
        <taxon>Leptospira</taxon>
    </lineage>
</organism>
<reference evidence="1" key="1">
    <citation type="submission" date="2013-05" db="EMBL/GenBank/DDBJ databases">
        <authorList>
            <person name="Harkins D.M."/>
            <person name="Durkin A.S."/>
            <person name="Brinkac L.M."/>
            <person name="Haft D.H."/>
            <person name="Selengut J.D."/>
            <person name="Sanka R."/>
            <person name="DePew J."/>
            <person name="Purushe J."/>
            <person name="Hartskeerl R.A."/>
            <person name="Ahmed A."/>
            <person name="van der Linden H."/>
            <person name="Goris M.G.A."/>
            <person name="Vinetz J.M."/>
            <person name="Sutton G.G."/>
            <person name="Nierman W.C."/>
            <person name="Fouts D.E."/>
        </authorList>
    </citation>
    <scope>NUCLEOTIDE SEQUENCE [LARGE SCALE GENOMIC DNA]</scope>
    <source>
        <strain evidence="1">L 60</strain>
    </source>
</reference>
<sequence>MLVDRNFCMIIIAQLGLVTTRDELILLKEVSVLKLELLDLF</sequence>
<proteinExistence type="predicted"/>